<proteinExistence type="predicted"/>
<comment type="caution">
    <text evidence="1">The sequence shown here is derived from an EMBL/GenBank/DDBJ whole genome shotgun (WGS) entry which is preliminary data.</text>
</comment>
<sequence>DVYKRQHTDTESVSIEVLERCYETYRGVAETWLQ</sequence>
<dbReference type="EMBL" id="AOHS01000062">
    <property type="protein sequence ID" value="ELY23352.1"/>
    <property type="molecule type" value="Genomic_DNA"/>
</dbReference>
<accession>L9UF53</accession>
<reference evidence="1 2" key="1">
    <citation type="journal article" date="2014" name="PLoS Genet.">
        <title>Phylogenetically driven sequencing of extremely halophilic archaea reveals strategies for static and dynamic osmo-response.</title>
        <authorList>
            <person name="Becker E.A."/>
            <person name="Seitzer P.M."/>
            <person name="Tritt A."/>
            <person name="Larsen D."/>
            <person name="Krusor M."/>
            <person name="Yao A.I."/>
            <person name="Wu D."/>
            <person name="Madern D."/>
            <person name="Eisen J.A."/>
            <person name="Darling A.E."/>
            <person name="Facciotti M.T."/>
        </authorList>
    </citation>
    <scope>NUCLEOTIDE SEQUENCE [LARGE SCALE GENOMIC DNA]</scope>
    <source>
        <strain evidence="2">ATCC 43099 / DSM 3394 / CCM 3739 / CIP 104546 / IAM 13178 / JCM 8861 / NBRC 102185 / NCIMB 2190 / MS3</strain>
    </source>
</reference>
<evidence type="ECO:0000313" key="2">
    <source>
        <dbReference type="Proteomes" id="UP000011543"/>
    </source>
</evidence>
<evidence type="ECO:0000313" key="1">
    <source>
        <dbReference type="EMBL" id="ELY23352.1"/>
    </source>
</evidence>
<feature type="non-terminal residue" evidence="1">
    <location>
        <position position="1"/>
    </location>
</feature>
<name>L9UF53_NATMM</name>
<organism evidence="1 2">
    <name type="scientific">Natrialba magadii (strain ATCC 43099 / DSM 3394 / CCM 3739 / CIP 104546 / IAM 13178 / JCM 8861 / NBRC 102185 / NCIMB 2190 / MS3)</name>
    <name type="common">Natronobacterium magadii</name>
    <dbReference type="NCBI Taxonomy" id="547559"/>
    <lineage>
        <taxon>Archaea</taxon>
        <taxon>Methanobacteriati</taxon>
        <taxon>Methanobacteriota</taxon>
        <taxon>Stenosarchaea group</taxon>
        <taxon>Halobacteria</taxon>
        <taxon>Halobacteriales</taxon>
        <taxon>Natrialbaceae</taxon>
        <taxon>Natrialba</taxon>
    </lineage>
</organism>
<dbReference type="AlphaFoldDB" id="L9UF53"/>
<dbReference type="Proteomes" id="UP000011543">
    <property type="component" value="Unassembled WGS sequence"/>
</dbReference>
<gene>
    <name evidence="1" type="ORF">C500_20231</name>
</gene>
<protein>
    <submittedName>
        <fullName evidence="1">Peptidase M20</fullName>
    </submittedName>
</protein>